<dbReference type="GO" id="GO:0005524">
    <property type="term" value="F:ATP binding"/>
    <property type="evidence" value="ECO:0007669"/>
    <property type="project" value="InterPro"/>
</dbReference>
<dbReference type="Pfam" id="PF13424">
    <property type="entry name" value="TPR_12"/>
    <property type="match status" value="3"/>
</dbReference>
<dbReference type="PANTHER" id="PTHR10098:SF106">
    <property type="entry name" value="TETRATRICOPEPTIDE REPEAT PROTEIN 28-LIKE PROTEIN"/>
    <property type="match status" value="1"/>
</dbReference>
<accession>A0A0C3Q416</accession>
<feature type="repeat" description="TPR" evidence="1">
    <location>
        <begin position="477"/>
        <end position="510"/>
    </location>
</feature>
<dbReference type="Pfam" id="PF00069">
    <property type="entry name" value="Pkinase"/>
    <property type="match status" value="1"/>
</dbReference>
<sequence>MQQDKDHGSAADPSQEFGQGSSSSVLLHSSKLRTKLEKLAQWRIDPSLIDFPENAREFRGGYATVSEALLASSSGAEGAGNGPEHTTDGHPDSDTRNLQSQEPEDDQRGQNERSGSHITDGENDQAKDEQNSGRQTSKPKIVAVKKVNIERDTDLERVLGLALRESEFLVKLSHPNIVKLEGFVEDLSARKVWLIFPWEEYGNLRDYLASGELEVPERISLIRDVTLGLEYLHSREPPVYHGDLKSLNILVSSECRALITDFGSARHLGSDHVGKQAKGTDQKPQPTIDPNAGEEPITLEAIFSATTSTLTLTGSGYTLRWAAPELLQDDKPCLRSDVWALGWIAYEVMTNTIPFHDVKKNAMVINCVIRGQLPSVTEDARMSLIRALCSLMVRCWSMNPDKRPTAEECRKVISWMPMIIPAPRQAIDENVSQIRHAILLNELGNMYRKQADYPSALSSFTEALDIYKNHNDKKGQAEMLRNLGDLHRFRHEHTEAMKFYLEALQINADVGDETQRAVVLFGLATMHGLRREYGEAVRLYSECLQIYTNAGNKRERATALWGLAEVHRDQAEYSEATNLYSEALQIYTDVGDLRERALTLCGLADVHQFQFEYSEAIILYSEALQILTDVGDHSERALTLWYLAQVHRFQREYSNAGKLYSEALQIWTEIGDKRNRGTSLWGLAEVHRAVQEYDEATKLYSEAMQIFTDVGDKYWRAHTLMSFAATNQTQGHSGEAISLYTEASEVWDEMGDEKRASAALENAAGIRKTLQEAATDSAATVKVGEDPWPTSG</sequence>
<dbReference type="InterPro" id="IPR001245">
    <property type="entry name" value="Ser-Thr/Tyr_kinase_cat_dom"/>
</dbReference>
<protein>
    <recommendedName>
        <fullName evidence="3">Protein kinase domain-containing protein</fullName>
    </recommendedName>
</protein>
<dbReference type="GO" id="GO:0004672">
    <property type="term" value="F:protein kinase activity"/>
    <property type="evidence" value="ECO:0007669"/>
    <property type="project" value="InterPro"/>
</dbReference>
<dbReference type="HOGENOM" id="CLU_000288_7_37_1"/>
<dbReference type="InterPro" id="IPR008271">
    <property type="entry name" value="Ser/Thr_kinase_AS"/>
</dbReference>
<dbReference type="PROSITE" id="PS50005">
    <property type="entry name" value="TPR"/>
    <property type="match status" value="3"/>
</dbReference>
<dbReference type="SMART" id="SM00220">
    <property type="entry name" value="S_TKc"/>
    <property type="match status" value="1"/>
</dbReference>
<keyword evidence="5" id="KW-1185">Reference proteome</keyword>
<feature type="compositionally biased region" description="Basic and acidic residues" evidence="2">
    <location>
        <begin position="270"/>
        <end position="281"/>
    </location>
</feature>
<dbReference type="SMART" id="SM00028">
    <property type="entry name" value="TPR"/>
    <property type="match status" value="8"/>
</dbReference>
<dbReference type="Proteomes" id="UP000054248">
    <property type="component" value="Unassembled WGS sequence"/>
</dbReference>
<evidence type="ECO:0000313" key="4">
    <source>
        <dbReference type="EMBL" id="KIO17474.1"/>
    </source>
</evidence>
<feature type="repeat" description="TPR" evidence="1">
    <location>
        <begin position="557"/>
        <end position="590"/>
    </location>
</feature>
<name>A0A0C3Q416_9AGAM</name>
<dbReference type="InterPro" id="IPR011990">
    <property type="entry name" value="TPR-like_helical_dom_sf"/>
</dbReference>
<dbReference type="PROSITE" id="PS00108">
    <property type="entry name" value="PROTEIN_KINASE_ST"/>
    <property type="match status" value="1"/>
</dbReference>
<evidence type="ECO:0000256" key="2">
    <source>
        <dbReference type="SAM" id="MobiDB-lite"/>
    </source>
</evidence>
<dbReference type="AlphaFoldDB" id="A0A0C3Q416"/>
<reference evidence="5" key="2">
    <citation type="submission" date="2015-01" db="EMBL/GenBank/DDBJ databases">
        <title>Evolutionary Origins and Diversification of the Mycorrhizal Mutualists.</title>
        <authorList>
            <consortium name="DOE Joint Genome Institute"/>
            <consortium name="Mycorrhizal Genomics Consortium"/>
            <person name="Kohler A."/>
            <person name="Kuo A."/>
            <person name="Nagy L.G."/>
            <person name="Floudas D."/>
            <person name="Copeland A."/>
            <person name="Barry K.W."/>
            <person name="Cichocki N."/>
            <person name="Veneault-Fourrey C."/>
            <person name="LaButti K."/>
            <person name="Lindquist E.A."/>
            <person name="Lipzen A."/>
            <person name="Lundell T."/>
            <person name="Morin E."/>
            <person name="Murat C."/>
            <person name="Riley R."/>
            <person name="Ohm R."/>
            <person name="Sun H."/>
            <person name="Tunlid A."/>
            <person name="Henrissat B."/>
            <person name="Grigoriev I.V."/>
            <person name="Hibbett D.S."/>
            <person name="Martin F."/>
        </authorList>
    </citation>
    <scope>NUCLEOTIDE SEQUENCE [LARGE SCALE GENOMIC DNA]</scope>
    <source>
        <strain evidence="5">MUT 4182</strain>
    </source>
</reference>
<evidence type="ECO:0000256" key="1">
    <source>
        <dbReference type="PROSITE-ProRule" id="PRU00339"/>
    </source>
</evidence>
<evidence type="ECO:0000259" key="3">
    <source>
        <dbReference type="PROSITE" id="PS50011"/>
    </source>
</evidence>
<dbReference type="PROSITE" id="PS50011">
    <property type="entry name" value="PROTEIN_KINASE_DOM"/>
    <property type="match status" value="1"/>
</dbReference>
<dbReference type="SUPFAM" id="SSF48452">
    <property type="entry name" value="TPR-like"/>
    <property type="match status" value="2"/>
</dbReference>
<dbReference type="Gene3D" id="1.10.510.10">
    <property type="entry name" value="Transferase(Phosphotransferase) domain 1"/>
    <property type="match status" value="1"/>
</dbReference>
<feature type="compositionally biased region" description="Basic and acidic residues" evidence="2">
    <location>
        <begin position="106"/>
        <end position="115"/>
    </location>
</feature>
<dbReference type="Gene3D" id="1.25.40.10">
    <property type="entry name" value="Tetratricopeptide repeat domain"/>
    <property type="match status" value="2"/>
</dbReference>
<evidence type="ECO:0000313" key="5">
    <source>
        <dbReference type="Proteomes" id="UP000054248"/>
    </source>
</evidence>
<keyword evidence="1" id="KW-0802">TPR repeat</keyword>
<reference evidence="4 5" key="1">
    <citation type="submission" date="2014-04" db="EMBL/GenBank/DDBJ databases">
        <authorList>
            <consortium name="DOE Joint Genome Institute"/>
            <person name="Kuo A."/>
            <person name="Girlanda M."/>
            <person name="Perotto S."/>
            <person name="Kohler A."/>
            <person name="Nagy L.G."/>
            <person name="Floudas D."/>
            <person name="Copeland A."/>
            <person name="Barry K.W."/>
            <person name="Cichocki N."/>
            <person name="Veneault-Fourrey C."/>
            <person name="LaButti K."/>
            <person name="Lindquist E.A."/>
            <person name="Lipzen A."/>
            <person name="Lundell T."/>
            <person name="Morin E."/>
            <person name="Murat C."/>
            <person name="Sun H."/>
            <person name="Tunlid A."/>
            <person name="Henrissat B."/>
            <person name="Grigoriev I.V."/>
            <person name="Hibbett D.S."/>
            <person name="Martin F."/>
            <person name="Nordberg H.P."/>
            <person name="Cantor M.N."/>
            <person name="Hua S.X."/>
        </authorList>
    </citation>
    <scope>NUCLEOTIDE SEQUENCE [LARGE SCALE GENOMIC DNA]</scope>
    <source>
        <strain evidence="4 5">MUT 4182</strain>
    </source>
</reference>
<feature type="domain" description="Protein kinase" evidence="3">
    <location>
        <begin position="51"/>
        <end position="419"/>
    </location>
</feature>
<dbReference type="PANTHER" id="PTHR10098">
    <property type="entry name" value="RAPSYN-RELATED"/>
    <property type="match status" value="1"/>
</dbReference>
<feature type="compositionally biased region" description="Basic and acidic residues" evidence="2">
    <location>
        <begin position="85"/>
        <end position="95"/>
    </location>
</feature>
<feature type="region of interest" description="Disordered" evidence="2">
    <location>
        <begin position="1"/>
        <end position="25"/>
    </location>
</feature>
<dbReference type="InterPro" id="IPR011009">
    <property type="entry name" value="Kinase-like_dom_sf"/>
</dbReference>
<dbReference type="SUPFAM" id="SSF56112">
    <property type="entry name" value="Protein kinase-like (PK-like)"/>
    <property type="match status" value="1"/>
</dbReference>
<proteinExistence type="predicted"/>
<organism evidence="4 5">
    <name type="scientific">Tulasnella calospora MUT 4182</name>
    <dbReference type="NCBI Taxonomy" id="1051891"/>
    <lineage>
        <taxon>Eukaryota</taxon>
        <taxon>Fungi</taxon>
        <taxon>Dikarya</taxon>
        <taxon>Basidiomycota</taxon>
        <taxon>Agaricomycotina</taxon>
        <taxon>Agaricomycetes</taxon>
        <taxon>Cantharellales</taxon>
        <taxon>Tulasnellaceae</taxon>
        <taxon>Tulasnella</taxon>
    </lineage>
</organism>
<feature type="repeat" description="TPR" evidence="1">
    <location>
        <begin position="437"/>
        <end position="470"/>
    </location>
</feature>
<dbReference type="InterPro" id="IPR000719">
    <property type="entry name" value="Prot_kinase_dom"/>
</dbReference>
<dbReference type="InterPro" id="IPR019734">
    <property type="entry name" value="TPR_rpt"/>
</dbReference>
<gene>
    <name evidence="4" type="ORF">M407DRAFT_32861</name>
</gene>
<dbReference type="OrthoDB" id="2536083at2759"/>
<dbReference type="Pfam" id="PF07714">
    <property type="entry name" value="PK_Tyr_Ser-Thr"/>
    <property type="match status" value="1"/>
</dbReference>
<dbReference type="EMBL" id="KN823380">
    <property type="protein sequence ID" value="KIO17474.1"/>
    <property type="molecule type" value="Genomic_DNA"/>
</dbReference>
<feature type="region of interest" description="Disordered" evidence="2">
    <location>
        <begin position="73"/>
        <end position="139"/>
    </location>
</feature>
<feature type="region of interest" description="Disordered" evidence="2">
    <location>
        <begin position="270"/>
        <end position="291"/>
    </location>
</feature>